<accession>A0AAD7CH59</accession>
<protein>
    <recommendedName>
        <fullName evidence="4">Chromo domain-containing protein</fullName>
    </recommendedName>
</protein>
<dbReference type="Proteomes" id="UP001221757">
    <property type="component" value="Unassembled WGS sequence"/>
</dbReference>
<evidence type="ECO:0008006" key="4">
    <source>
        <dbReference type="Google" id="ProtNLM"/>
    </source>
</evidence>
<evidence type="ECO:0000313" key="2">
    <source>
        <dbReference type="EMBL" id="KAJ7648829.1"/>
    </source>
</evidence>
<comment type="caution">
    <text evidence="2">The sequence shown here is derived from an EMBL/GenBank/DDBJ whole genome shotgun (WGS) entry which is preliminary data.</text>
</comment>
<dbReference type="AlphaFoldDB" id="A0AAD7CH59"/>
<reference evidence="2" key="1">
    <citation type="submission" date="2023-03" db="EMBL/GenBank/DDBJ databases">
        <title>Massive genome expansion in bonnet fungi (Mycena s.s.) driven by repeated elements and novel gene families across ecological guilds.</title>
        <authorList>
            <consortium name="Lawrence Berkeley National Laboratory"/>
            <person name="Harder C.B."/>
            <person name="Miyauchi S."/>
            <person name="Viragh M."/>
            <person name="Kuo A."/>
            <person name="Thoen E."/>
            <person name="Andreopoulos B."/>
            <person name="Lu D."/>
            <person name="Skrede I."/>
            <person name="Drula E."/>
            <person name="Henrissat B."/>
            <person name="Morin E."/>
            <person name="Kohler A."/>
            <person name="Barry K."/>
            <person name="LaButti K."/>
            <person name="Morin E."/>
            <person name="Salamov A."/>
            <person name="Lipzen A."/>
            <person name="Mereny Z."/>
            <person name="Hegedus B."/>
            <person name="Baldrian P."/>
            <person name="Stursova M."/>
            <person name="Weitz H."/>
            <person name="Taylor A."/>
            <person name="Grigoriev I.V."/>
            <person name="Nagy L.G."/>
            <person name="Martin F."/>
            <person name="Kauserud H."/>
        </authorList>
    </citation>
    <scope>NUCLEOTIDE SEQUENCE</scope>
    <source>
        <strain evidence="2">CBHHK067</strain>
    </source>
</reference>
<evidence type="ECO:0000256" key="1">
    <source>
        <dbReference type="SAM" id="MobiDB-lite"/>
    </source>
</evidence>
<sequence>MHVPNDDPRFPGRLECQLGISLDSGETNEWAVDRIVNHYGRRATALFEILWKSGDHSWMPYSQAKKLQAMNEYLESVGVSEIRELPYGAGKPPADSEELMVGSTLFHFWNWRAGVSIKGALEEVAPPSAIMSIPTEIFTANFPYGRFPARHQRVVLYLYPGMDVELMSAVEMRLAVDYNMAILNYDTVPQNPPVGYVEFTSNMNRLDNSKQFWVWLEESSSGAKVIAWDTAFDEAGRYPASATSMRVRDDEIVTRYVSPTDHIISDVWFRHAELLKEEDVRRRINGEAFRNNKRRRDGSAPDAPATSNKGFARHRTALAAAAAESDARAAVEKKAKEVTAAAAAADAAAAAAAADAAASSSKGKGKEGEGMDKKGKPPGLSTHAVRLQSGSASRDALFESTAVLETLHVGAMQFDLSGVEKGGEPIQTLDFSDPESFDLISELQSVISDDSEPKGTPLKKRKPGCADPTCWCMKGGGIKPIGDIYTFNAALMLQAAQPYPGDASPCEPDDAFKEERFLLYSVSEDDYIIMDRQRDSELTINKEFLRNPDFMPALWYAQEILEGMGLDSHDTVSVERYLEELGDIEVSVVKIKLEQYYIKGSGVEPAAVLDVFEIWSAG</sequence>
<feature type="compositionally biased region" description="Basic and acidic residues" evidence="1">
    <location>
        <begin position="364"/>
        <end position="375"/>
    </location>
</feature>
<name>A0AAD7CH59_MYCRO</name>
<keyword evidence="3" id="KW-1185">Reference proteome</keyword>
<organism evidence="2 3">
    <name type="scientific">Mycena rosella</name>
    <name type="common">Pink bonnet</name>
    <name type="synonym">Agaricus rosellus</name>
    <dbReference type="NCBI Taxonomy" id="1033263"/>
    <lineage>
        <taxon>Eukaryota</taxon>
        <taxon>Fungi</taxon>
        <taxon>Dikarya</taxon>
        <taxon>Basidiomycota</taxon>
        <taxon>Agaricomycotina</taxon>
        <taxon>Agaricomycetes</taxon>
        <taxon>Agaricomycetidae</taxon>
        <taxon>Agaricales</taxon>
        <taxon>Marasmiineae</taxon>
        <taxon>Mycenaceae</taxon>
        <taxon>Mycena</taxon>
    </lineage>
</organism>
<feature type="region of interest" description="Disordered" evidence="1">
    <location>
        <begin position="290"/>
        <end position="312"/>
    </location>
</feature>
<evidence type="ECO:0000313" key="3">
    <source>
        <dbReference type="Proteomes" id="UP001221757"/>
    </source>
</evidence>
<feature type="region of interest" description="Disordered" evidence="1">
    <location>
        <begin position="358"/>
        <end position="383"/>
    </location>
</feature>
<gene>
    <name evidence="2" type="ORF">B0H17DRAFT_1215537</name>
</gene>
<proteinExistence type="predicted"/>
<dbReference type="EMBL" id="JARKIE010000375">
    <property type="protein sequence ID" value="KAJ7648829.1"/>
    <property type="molecule type" value="Genomic_DNA"/>
</dbReference>